<evidence type="ECO:0000256" key="2">
    <source>
        <dbReference type="ARBA" id="ARBA00022759"/>
    </source>
</evidence>
<dbReference type="AlphaFoldDB" id="A0A2W1LMG6"/>
<keyword evidence="6" id="KW-0234">DNA repair</keyword>
<evidence type="ECO:0000256" key="5">
    <source>
        <dbReference type="ARBA" id="ARBA00022801"/>
    </source>
</evidence>
<dbReference type="GO" id="GO:0016787">
    <property type="term" value="F:hydrolase activity"/>
    <property type="evidence" value="ECO:0007669"/>
    <property type="project" value="UniProtKB-KW"/>
</dbReference>
<dbReference type="GO" id="GO:0006289">
    <property type="term" value="P:nucleotide-excision repair"/>
    <property type="evidence" value="ECO:0007669"/>
    <property type="project" value="InterPro"/>
</dbReference>
<dbReference type="Proteomes" id="UP000249522">
    <property type="component" value="Unassembled WGS sequence"/>
</dbReference>
<accession>A0A2W1LMG6</accession>
<protein>
    <submittedName>
        <fullName evidence="8">UV DNA damage repair endonuclease UvsE</fullName>
    </submittedName>
</protein>
<dbReference type="SUPFAM" id="SSF51658">
    <property type="entry name" value="Xylose isomerase-like"/>
    <property type="match status" value="1"/>
</dbReference>
<dbReference type="Pfam" id="PF03851">
    <property type="entry name" value="UvdE"/>
    <property type="match status" value="1"/>
</dbReference>
<dbReference type="RefSeq" id="WP_111147254.1">
    <property type="nucleotide sequence ID" value="NZ_QKRB01000044.1"/>
</dbReference>
<proteinExistence type="predicted"/>
<keyword evidence="3" id="KW-0227">DNA damage</keyword>
<feature type="region of interest" description="Disordered" evidence="7">
    <location>
        <begin position="278"/>
        <end position="297"/>
    </location>
</feature>
<name>A0A2W1LMG6_9BACL</name>
<feature type="region of interest" description="Disordered" evidence="7">
    <location>
        <begin position="251"/>
        <end position="271"/>
    </location>
</feature>
<keyword evidence="4" id="KW-0228">DNA excision</keyword>
<dbReference type="InterPro" id="IPR004601">
    <property type="entry name" value="UvdE"/>
</dbReference>
<dbReference type="InterPro" id="IPR036237">
    <property type="entry name" value="Xyl_isomerase-like_sf"/>
</dbReference>
<evidence type="ECO:0000313" key="8">
    <source>
        <dbReference type="EMBL" id="PZD95624.1"/>
    </source>
</evidence>
<evidence type="ECO:0000256" key="3">
    <source>
        <dbReference type="ARBA" id="ARBA00022763"/>
    </source>
</evidence>
<sequence length="361" mass="40461">MIVRFGFVAMSVLLENASPSRTMTYANFTKLADREAALRKLERITEENLKNALRMLKHAAAHDIRMYRFSSKIIPLTTHEGLSDWDPYRNADVREAFAKVGAFARDKHMRVSFHPDHFCVLNTPKPDVLQSSIRDMNYHIRMLEAMGLDERAKCNIHVGGSYGDKCVSGDRFVSQFGELDAKLQSRVTLENDDKTFNTQETLEIAERAGVPMVLDIHHHAVNDGGITGEQLLGDLWPRIVQTWERENDRLAASGQGNGEQAALAGQREEGTAGRELILPPKIHASSPKSSKDPRGHADHVDYEPLLRFLQGAAASCKRLDVMLEAKRKDEALMRLMDDFRAAEQRGESVQVVDGATIMIPT</sequence>
<organism evidence="8 9">
    <name type="scientific">Paenibacillus sambharensis</name>
    <dbReference type="NCBI Taxonomy" id="1803190"/>
    <lineage>
        <taxon>Bacteria</taxon>
        <taxon>Bacillati</taxon>
        <taxon>Bacillota</taxon>
        <taxon>Bacilli</taxon>
        <taxon>Bacillales</taxon>
        <taxon>Paenibacillaceae</taxon>
        <taxon>Paenibacillus</taxon>
    </lineage>
</organism>
<evidence type="ECO:0000256" key="6">
    <source>
        <dbReference type="ARBA" id="ARBA00023204"/>
    </source>
</evidence>
<dbReference type="NCBIfam" id="TIGR00629">
    <property type="entry name" value="uvde"/>
    <property type="match status" value="1"/>
</dbReference>
<evidence type="ECO:0000313" key="9">
    <source>
        <dbReference type="Proteomes" id="UP000249522"/>
    </source>
</evidence>
<evidence type="ECO:0000256" key="4">
    <source>
        <dbReference type="ARBA" id="ARBA00022769"/>
    </source>
</evidence>
<keyword evidence="2 8" id="KW-0255">Endonuclease</keyword>
<keyword evidence="1" id="KW-0540">Nuclease</keyword>
<dbReference type="GO" id="GO:0009411">
    <property type="term" value="P:response to UV"/>
    <property type="evidence" value="ECO:0007669"/>
    <property type="project" value="InterPro"/>
</dbReference>
<dbReference type="GO" id="GO:0004519">
    <property type="term" value="F:endonuclease activity"/>
    <property type="evidence" value="ECO:0007669"/>
    <property type="project" value="UniProtKB-KW"/>
</dbReference>
<dbReference type="EMBL" id="QKRB01000044">
    <property type="protein sequence ID" value="PZD95624.1"/>
    <property type="molecule type" value="Genomic_DNA"/>
</dbReference>
<dbReference type="PANTHER" id="PTHR31290">
    <property type="entry name" value="UV-DAMAGE ENDONUCLEASE"/>
    <property type="match status" value="1"/>
</dbReference>
<keyword evidence="9" id="KW-1185">Reference proteome</keyword>
<dbReference type="OrthoDB" id="9782576at2"/>
<keyword evidence="5" id="KW-0378">Hydrolase</keyword>
<evidence type="ECO:0000256" key="7">
    <source>
        <dbReference type="SAM" id="MobiDB-lite"/>
    </source>
</evidence>
<dbReference type="Gene3D" id="3.20.20.150">
    <property type="entry name" value="Divalent-metal-dependent TIM barrel enzymes"/>
    <property type="match status" value="1"/>
</dbReference>
<evidence type="ECO:0000256" key="1">
    <source>
        <dbReference type="ARBA" id="ARBA00022722"/>
    </source>
</evidence>
<comment type="caution">
    <text evidence="8">The sequence shown here is derived from an EMBL/GenBank/DDBJ whole genome shotgun (WGS) entry which is preliminary data.</text>
</comment>
<dbReference type="PANTHER" id="PTHR31290:SF5">
    <property type="entry name" value="UV-DAMAGE ENDONUCLEASE"/>
    <property type="match status" value="1"/>
</dbReference>
<reference evidence="8 9" key="1">
    <citation type="submission" date="2018-06" db="EMBL/GenBank/DDBJ databases">
        <title>Paenibacillus imtechensis sp. nov.</title>
        <authorList>
            <person name="Pinnaka A.K."/>
            <person name="Singh H."/>
            <person name="Kaur M."/>
        </authorList>
    </citation>
    <scope>NUCLEOTIDE SEQUENCE [LARGE SCALE GENOMIC DNA]</scope>
    <source>
        <strain evidence="8 9">SMB1</strain>
    </source>
</reference>
<gene>
    <name evidence="8" type="primary">uvdE</name>
    <name evidence="8" type="ORF">DNH61_13975</name>
</gene>